<dbReference type="GO" id="GO:0016020">
    <property type="term" value="C:membrane"/>
    <property type="evidence" value="ECO:0007669"/>
    <property type="project" value="UniProtKB-SubCell"/>
</dbReference>
<keyword evidence="9" id="KW-1185">Reference proteome</keyword>
<organism evidence="8 9">
    <name type="scientific">Dekkera bruxellensis</name>
    <name type="common">Brettanomyces custersii</name>
    <dbReference type="NCBI Taxonomy" id="5007"/>
    <lineage>
        <taxon>Eukaryota</taxon>
        <taxon>Fungi</taxon>
        <taxon>Dikarya</taxon>
        <taxon>Ascomycota</taxon>
        <taxon>Saccharomycotina</taxon>
        <taxon>Pichiomycetes</taxon>
        <taxon>Pichiales</taxon>
        <taxon>Pichiaceae</taxon>
        <taxon>Brettanomyces</taxon>
    </lineage>
</organism>
<dbReference type="Proteomes" id="UP000478008">
    <property type="component" value="Unassembled WGS sequence"/>
</dbReference>
<evidence type="ECO:0000256" key="7">
    <source>
        <dbReference type="SAM" id="Phobius"/>
    </source>
</evidence>
<evidence type="ECO:0000256" key="5">
    <source>
        <dbReference type="ARBA" id="ARBA00022989"/>
    </source>
</evidence>
<dbReference type="AlphaFoldDB" id="A0A7D9CZ31"/>
<dbReference type="InterPro" id="IPR007577">
    <property type="entry name" value="GlycoTrfase_DXD_sugar-bd_CS"/>
</dbReference>
<feature type="transmembrane region" description="Helical" evidence="7">
    <location>
        <begin position="272"/>
        <end position="295"/>
    </location>
</feature>
<comment type="subcellular location">
    <subcellularLocation>
        <location evidence="1">Membrane</location>
    </subcellularLocation>
</comment>
<gene>
    <name evidence="8" type="primary">SUR1</name>
    <name evidence="8" type="ORF">DEBR0S5_00254G</name>
</gene>
<keyword evidence="6 7" id="KW-0472">Membrane</keyword>
<name>A0A7D9CZ31_DEKBR</name>
<sequence length="324" mass="37859">MRNFLKALVLAHIALAVYILFCFSDIIGLLIQNWHTNIFTSEELDPDREGLISTDSLLIPQIIHQTYKNTNLPEAWKKGQEACIKLNPDYKYVLWTDEKARNFISKNYPWFLTTWDGYKFPIERADAIRYFVLYHYGGVYIDLDDFCKRRLDPLLTAPAFVTESEPVGISNDVMGSVPHHPFFEKMLRSLQDHDRNLILPYATILFSTGPVFASILYEKYFRSPGSKIEDIKMLLSKNCNGKDHSFFKMTKGSSWHRGDAKYVLAIGRHIPLTVFVSTLFVLSILFLEWCLYCMYTCKDFYRPFRILTDKLKLRRKVLKRSLSD</sequence>
<accession>A0A7D9CZ31</accession>
<dbReference type="Pfam" id="PF04488">
    <property type="entry name" value="Gly_transf_sug"/>
    <property type="match status" value="1"/>
</dbReference>
<dbReference type="SUPFAM" id="SSF53448">
    <property type="entry name" value="Nucleotide-diphospho-sugar transferases"/>
    <property type="match status" value="1"/>
</dbReference>
<keyword evidence="4 7" id="KW-0812">Transmembrane</keyword>
<comment type="similarity">
    <text evidence="2">Belongs to the glycosyltransferase 32 family.</text>
</comment>
<evidence type="ECO:0000313" key="8">
    <source>
        <dbReference type="EMBL" id="VUG19338.1"/>
    </source>
</evidence>
<evidence type="ECO:0000256" key="2">
    <source>
        <dbReference type="ARBA" id="ARBA00009003"/>
    </source>
</evidence>
<evidence type="ECO:0000256" key="1">
    <source>
        <dbReference type="ARBA" id="ARBA00004370"/>
    </source>
</evidence>
<feature type="transmembrane region" description="Helical" evidence="7">
    <location>
        <begin position="6"/>
        <end position="31"/>
    </location>
</feature>
<evidence type="ECO:0000256" key="3">
    <source>
        <dbReference type="ARBA" id="ARBA00022679"/>
    </source>
</evidence>
<keyword evidence="3" id="KW-0808">Transferase</keyword>
<dbReference type="InterPro" id="IPR029044">
    <property type="entry name" value="Nucleotide-diphossugar_trans"/>
</dbReference>
<evidence type="ECO:0000256" key="4">
    <source>
        <dbReference type="ARBA" id="ARBA00022692"/>
    </source>
</evidence>
<keyword evidence="5 7" id="KW-1133">Transmembrane helix</keyword>
<dbReference type="InterPro" id="IPR051706">
    <property type="entry name" value="Glycosyltransferase_domain"/>
</dbReference>
<dbReference type="GO" id="GO:0051999">
    <property type="term" value="P:mannosyl-inositol phosphorylceramide biosynthetic process"/>
    <property type="evidence" value="ECO:0007669"/>
    <property type="project" value="TreeGrafter"/>
</dbReference>
<protein>
    <submittedName>
        <fullName evidence="8">DEBR0S5_00254g1_1</fullName>
    </submittedName>
</protein>
<dbReference type="PANTHER" id="PTHR32385:SF20">
    <property type="entry name" value="MANNOSYL PHOSPHORYLINOSITOL CERAMIDE SYNTHASE CSH1-RELATED"/>
    <property type="match status" value="1"/>
</dbReference>
<dbReference type="EMBL" id="CABFWN010000005">
    <property type="protein sequence ID" value="VUG19338.1"/>
    <property type="molecule type" value="Genomic_DNA"/>
</dbReference>
<proteinExistence type="inferred from homology"/>
<dbReference type="GO" id="GO:0000030">
    <property type="term" value="F:mannosyltransferase activity"/>
    <property type="evidence" value="ECO:0007669"/>
    <property type="project" value="TreeGrafter"/>
</dbReference>
<evidence type="ECO:0000313" key="9">
    <source>
        <dbReference type="Proteomes" id="UP000478008"/>
    </source>
</evidence>
<dbReference type="Gene3D" id="3.90.550.20">
    <property type="match status" value="1"/>
</dbReference>
<dbReference type="PANTHER" id="PTHR32385">
    <property type="entry name" value="MANNOSYL PHOSPHORYLINOSITOL CERAMIDE SYNTHASE"/>
    <property type="match status" value="1"/>
</dbReference>
<evidence type="ECO:0000256" key="6">
    <source>
        <dbReference type="ARBA" id="ARBA00023136"/>
    </source>
</evidence>
<reference evidence="8 9" key="1">
    <citation type="submission" date="2019-07" db="EMBL/GenBank/DDBJ databases">
        <authorList>
            <person name="Friedrich A."/>
            <person name="Schacherer J."/>
        </authorList>
    </citation>
    <scope>NUCLEOTIDE SEQUENCE [LARGE SCALE GENOMIC DNA]</scope>
</reference>